<organism evidence="2">
    <name type="scientific">uncultured marine group II euryarchaeote 37F11</name>
    <dbReference type="NCBI Taxonomy" id="133822"/>
    <lineage>
        <taxon>Archaea</taxon>
        <taxon>Methanobacteriati</taxon>
        <taxon>Thermoplasmatota</taxon>
        <taxon>Candidatus Poseidoniia</taxon>
        <taxon>Candidatus Poseidoniales</taxon>
        <taxon>environmental samples</taxon>
    </lineage>
</organism>
<evidence type="ECO:0000313" key="2">
    <source>
        <dbReference type="EMBL" id="AAF97179.1"/>
    </source>
</evidence>
<dbReference type="AlphaFoldDB" id="Q9P9E0"/>
<dbReference type="EMBL" id="AF268611">
    <property type="protein sequence ID" value="AAF97179.1"/>
    <property type="molecule type" value="Genomic_DNA"/>
</dbReference>
<evidence type="ECO:0000256" key="1">
    <source>
        <dbReference type="SAM" id="Phobius"/>
    </source>
</evidence>
<sequence>MEPGQTELIDIFVQSPSSAIAGQVNIVKIRVSDGSGQGLEEFEIPVRVSPSPNFELNASQSWFVSEGGGYPLAWMENTGNTMSHVTITLENLPVGWNISGMQSASLSPHEARGIPFEIIPPTNWDKQPLEIELSIVHPQLGMYVESITVIHSNISFASTPVLSGSAGSSQAFSLHLNSINPSTVTVPDATMNQDEYRLILEEGINFETISSTNDAIQFVNIGSILPQVSASCQFISDVFQELGRAPLTETVVSCSVNGDLDEQTRLTFIASTNTGETIPLDLGTFTIQRNESRFVNISVDQWDPEPGQLLIRVVGYDGNGIEVVSIETAQVSRQSNWNVGIASFSATGDLDIAITRTNYEVLGDVNCILTVTSSTSSYRIERIVDVEGSQFAPIVKIQNPSISDRESLSATIDCNSPFDVDDDPSDNTATAIYVEESQSLVTTNNLLWGTAITIFIVGAYVLVMQRREAGVLQENIRSKPKPTNNKDTQETKETEVIEDDMSLEIIEEEMELEEEPVSLVEEITVSETDLSPSGRLDTIRQELDPDVEIVDTTSIEERMSKFFD</sequence>
<keyword evidence="1" id="KW-1133">Transmembrane helix</keyword>
<keyword evidence="1" id="KW-0812">Transmembrane</keyword>
<protein>
    <submittedName>
        <fullName evidence="2">S-layer protein</fullName>
    </submittedName>
</protein>
<name>Q9P9E0_9ARCH</name>
<feature type="transmembrane region" description="Helical" evidence="1">
    <location>
        <begin position="446"/>
        <end position="463"/>
    </location>
</feature>
<keyword evidence="1" id="KW-0472">Membrane</keyword>
<accession>Q9P9E0</accession>
<reference evidence="2" key="1">
    <citation type="journal article" date="2000" name="Environ. Microbiol.">
        <title>Construction and analysis of bacterial artificial chromosome libraries from a marine microbial assemblage.</title>
        <authorList>
            <person name="Beja O."/>
            <person name="Suzuki M.T."/>
            <person name="Koonin E.V."/>
            <person name="Aravind L."/>
            <person name="Hadd A."/>
            <person name="Nguyen L.P."/>
            <person name="Villacorta R."/>
            <person name="Amjadi M."/>
            <person name="Garrigues C."/>
            <person name="Jovanovich S.B."/>
            <person name="Feldman R.A."/>
            <person name="Delong E.F."/>
        </authorList>
    </citation>
    <scope>NUCLEOTIDE SEQUENCE</scope>
</reference>
<proteinExistence type="predicted"/>